<dbReference type="Gene3D" id="3.20.20.210">
    <property type="match status" value="1"/>
</dbReference>
<dbReference type="AlphaFoldDB" id="A0A1D8GK31"/>
<organism evidence="1 2">
    <name type="scientific">Geosporobacter ferrireducens</name>
    <dbReference type="NCBI Taxonomy" id="1424294"/>
    <lineage>
        <taxon>Bacteria</taxon>
        <taxon>Bacillati</taxon>
        <taxon>Bacillota</taxon>
        <taxon>Clostridia</taxon>
        <taxon>Peptostreptococcales</taxon>
        <taxon>Thermotaleaceae</taxon>
        <taxon>Geosporobacter</taxon>
    </lineage>
</organism>
<proteinExistence type="predicted"/>
<dbReference type="STRING" id="1424294.Gferi_17930"/>
<gene>
    <name evidence="1" type="ORF">Gferi_17930</name>
</gene>
<dbReference type="EMBL" id="CP017269">
    <property type="protein sequence ID" value="AOT71268.1"/>
    <property type="molecule type" value="Genomic_DNA"/>
</dbReference>
<dbReference type="KEGG" id="gfe:Gferi_17930"/>
<dbReference type="OrthoDB" id="9780425at2"/>
<dbReference type="SUPFAM" id="SSF51726">
    <property type="entry name" value="UROD/MetE-like"/>
    <property type="match status" value="1"/>
</dbReference>
<dbReference type="InterPro" id="IPR038071">
    <property type="entry name" value="UROD/MetE-like_sf"/>
</dbReference>
<dbReference type="Proteomes" id="UP000095743">
    <property type="component" value="Chromosome"/>
</dbReference>
<name>A0A1D8GK31_9FIRM</name>
<evidence type="ECO:0000313" key="2">
    <source>
        <dbReference type="Proteomes" id="UP000095743"/>
    </source>
</evidence>
<protein>
    <submittedName>
        <fullName evidence="1">Uncharacterized protein</fullName>
    </submittedName>
</protein>
<reference evidence="1 2" key="1">
    <citation type="submission" date="2016-09" db="EMBL/GenBank/DDBJ databases">
        <title>Genomic analysis reveals versatility of anaerobic energy metabolism of Geosporobacter ferrireducens IRF9 of phylum Firmicutes.</title>
        <authorList>
            <person name="Kim S.-J."/>
        </authorList>
    </citation>
    <scope>NUCLEOTIDE SEQUENCE [LARGE SCALE GENOMIC DNA]</scope>
    <source>
        <strain evidence="1 2">IRF9</strain>
    </source>
</reference>
<evidence type="ECO:0000313" key="1">
    <source>
        <dbReference type="EMBL" id="AOT71268.1"/>
    </source>
</evidence>
<accession>A0A1D8GK31</accession>
<dbReference type="RefSeq" id="WP_069978919.1">
    <property type="nucleotide sequence ID" value="NZ_CP017269.1"/>
</dbReference>
<sequence>MKIPFDVTFHPSWWYKHAGVSFKREFFTDPEYRIEADIQMRKVLHEKFGDFGLGEKKPQPRPLLGSDLIASGFLHSEIMGCEVRYQEENPPEVICTNLSDEAVMNLRLPELEKIELWKNIEEQGKYLYEKFGFVETHMNLMGIQNIAMDLRGQNLLMDYYLNPELAHHLLGLCTQLSIAIGRWFKRYSNNLSAGVTAIVKQTVPDMYLTSNCTVEMISLDTYNTFLAEYDQLLAEAFGSFGIHHCGQTMEHVVEGYKNIKNLKFAEVGAFSDIGYVRKHLPDIHLNLRYSPVKLKDVQGDELYQEIHRMIELGKPFNLLSISCVGIDSLVKDEQVRNFLSCCKNISPLV</sequence>
<keyword evidence="2" id="KW-1185">Reference proteome</keyword>